<feature type="domain" description="Helicase C-terminal" evidence="6">
    <location>
        <begin position="536"/>
        <end position="687"/>
    </location>
</feature>
<dbReference type="SMART" id="SM00490">
    <property type="entry name" value="HELICc"/>
    <property type="match status" value="1"/>
</dbReference>
<dbReference type="Gene3D" id="3.40.50.300">
    <property type="entry name" value="P-loop containing nucleotide triphosphate hydrolases"/>
    <property type="match status" value="1"/>
</dbReference>
<name>A0A9N8HGK5_9STRA</name>
<protein>
    <submittedName>
        <fullName evidence="7">ISWI chromatin-remodeling complex ATPase ISW2</fullName>
    </submittedName>
</protein>
<feature type="domain" description="Helicase ATP-binding" evidence="5">
    <location>
        <begin position="166"/>
        <end position="359"/>
    </location>
</feature>
<reference evidence="7" key="1">
    <citation type="submission" date="2020-06" db="EMBL/GenBank/DDBJ databases">
        <authorList>
            <consortium name="Plant Systems Biology data submission"/>
        </authorList>
    </citation>
    <scope>NUCLEOTIDE SEQUENCE</scope>
    <source>
        <strain evidence="7">D6</strain>
    </source>
</reference>
<keyword evidence="1" id="KW-0547">Nucleotide-binding</keyword>
<dbReference type="Pfam" id="PF00176">
    <property type="entry name" value="SNF2-rel_dom"/>
    <property type="match status" value="1"/>
</dbReference>
<keyword evidence="2" id="KW-0378">Hydrolase</keyword>
<sequence>MLNAHRPPSNVSRPSQRTPFSSVDSNAVDEDALSKLMMSKAVISAQPKDDNGTARIDNASDAVYEDPNVDPTVENAVVDWSEERKGLDNLFLEQAKAKLNLESLPDFERPIGFKPSVEFFDHQKDGIRWLVETERNPSPNPFMFSKNFFKTGKSIICDAITLKKLETPHPPVKGSILADEMGLGKTLQSLGLILSNPPKGHVYGNVGGSEATGDICTLILCPKGVISAWTQEIKKCVVPGTLRVETYDGSRTRKARSKTIEKVQRKEVDILLCSYDTAGSAFENPNTDNKGNWLLDIHSKGFHRVIFDEAHEVRNRASKKFKAAAAIAKASEFRLVLTGTPLVNKPDDVQPFLDLVDLKPLNNPSIFKKEITDRIKHRQMRGMTKLRRALGFVTLRRTKDGLDLGNIVPKTVHISRVEFVQGEHKDVHDTLYRVTKSLYEALVKGKRAGTTSTRTAWGRVFEMALRVRQSCNALVPSEEYQESCELLAKITADDGSLLEITAEEATALLDHSDESNGNDSDGSVQGNPASFPDSPKIIALLKSIKSMQPDEKAVIFSQWTGHLDLIESALKREGHKVARIDGNKSLEEREAAIETLSTDKTVRFMVCSIKAAGVGITLNAANVVFIMDPWWNEAQENQAIDRCHRFGQTKPVRVFRFVMKGTIEEKLVETFQQKKATLAKGALTRLSKAEAKRAEMATMMDLFDIDAEDSEMEWIVDDDEYF</sequence>
<dbReference type="InterPro" id="IPR050628">
    <property type="entry name" value="SNF2_RAD54_helicase_TF"/>
</dbReference>
<comment type="caution">
    <text evidence="7">The sequence shown here is derived from an EMBL/GenBank/DDBJ whole genome shotgun (WGS) entry which is preliminary data.</text>
</comment>
<evidence type="ECO:0000256" key="2">
    <source>
        <dbReference type="ARBA" id="ARBA00022801"/>
    </source>
</evidence>
<dbReference type="InterPro" id="IPR001650">
    <property type="entry name" value="Helicase_C-like"/>
</dbReference>
<dbReference type="InterPro" id="IPR049730">
    <property type="entry name" value="SNF2/RAD54-like_C"/>
</dbReference>
<feature type="compositionally biased region" description="Polar residues" evidence="4">
    <location>
        <begin position="9"/>
        <end position="25"/>
    </location>
</feature>
<proteinExistence type="predicted"/>
<dbReference type="GO" id="GO:0016787">
    <property type="term" value="F:hydrolase activity"/>
    <property type="evidence" value="ECO:0007669"/>
    <property type="project" value="UniProtKB-KW"/>
</dbReference>
<dbReference type="OrthoDB" id="46663at2759"/>
<gene>
    <name evidence="7" type="ORF">SEMRO_514_G157960.1</name>
</gene>
<dbReference type="AlphaFoldDB" id="A0A9N8HGK5"/>
<accession>A0A9N8HGK5</accession>
<dbReference type="PROSITE" id="PS51192">
    <property type="entry name" value="HELICASE_ATP_BIND_1"/>
    <property type="match status" value="1"/>
</dbReference>
<evidence type="ECO:0000313" key="8">
    <source>
        <dbReference type="Proteomes" id="UP001153069"/>
    </source>
</evidence>
<keyword evidence="8" id="KW-1185">Reference proteome</keyword>
<feature type="region of interest" description="Disordered" evidence="4">
    <location>
        <begin position="511"/>
        <end position="530"/>
    </location>
</feature>
<evidence type="ECO:0000313" key="7">
    <source>
        <dbReference type="EMBL" id="CAB9512007.1"/>
    </source>
</evidence>
<dbReference type="GO" id="GO:0005524">
    <property type="term" value="F:ATP binding"/>
    <property type="evidence" value="ECO:0007669"/>
    <property type="project" value="UniProtKB-KW"/>
</dbReference>
<dbReference type="SUPFAM" id="SSF52540">
    <property type="entry name" value="P-loop containing nucleoside triphosphate hydrolases"/>
    <property type="match status" value="2"/>
</dbReference>
<dbReference type="InterPro" id="IPR038718">
    <property type="entry name" value="SNF2-like_sf"/>
</dbReference>
<dbReference type="SMART" id="SM00487">
    <property type="entry name" value="DEXDc"/>
    <property type="match status" value="1"/>
</dbReference>
<evidence type="ECO:0000259" key="6">
    <source>
        <dbReference type="PROSITE" id="PS51194"/>
    </source>
</evidence>
<evidence type="ECO:0000259" key="5">
    <source>
        <dbReference type="PROSITE" id="PS51192"/>
    </source>
</evidence>
<dbReference type="CDD" id="cd18793">
    <property type="entry name" value="SF2_C_SNF"/>
    <property type="match status" value="1"/>
</dbReference>
<keyword evidence="3" id="KW-0067">ATP-binding</keyword>
<dbReference type="InterPro" id="IPR000330">
    <property type="entry name" value="SNF2_N"/>
</dbReference>
<evidence type="ECO:0000256" key="3">
    <source>
        <dbReference type="ARBA" id="ARBA00022840"/>
    </source>
</evidence>
<dbReference type="GO" id="GO:0008094">
    <property type="term" value="F:ATP-dependent activity, acting on DNA"/>
    <property type="evidence" value="ECO:0007669"/>
    <property type="project" value="TreeGrafter"/>
</dbReference>
<dbReference type="GO" id="GO:0006281">
    <property type="term" value="P:DNA repair"/>
    <property type="evidence" value="ECO:0007669"/>
    <property type="project" value="TreeGrafter"/>
</dbReference>
<dbReference type="CDD" id="cd18008">
    <property type="entry name" value="DEXDc_SHPRH-like"/>
    <property type="match status" value="1"/>
</dbReference>
<evidence type="ECO:0000256" key="1">
    <source>
        <dbReference type="ARBA" id="ARBA00022741"/>
    </source>
</evidence>
<dbReference type="PANTHER" id="PTHR45626:SF22">
    <property type="entry name" value="DNA REPAIR PROTEIN RAD5"/>
    <property type="match status" value="1"/>
</dbReference>
<dbReference type="InterPro" id="IPR014001">
    <property type="entry name" value="Helicase_ATP-bd"/>
</dbReference>
<dbReference type="PANTHER" id="PTHR45626">
    <property type="entry name" value="TRANSCRIPTION TERMINATION FACTOR 2-RELATED"/>
    <property type="match status" value="1"/>
</dbReference>
<dbReference type="InterPro" id="IPR027417">
    <property type="entry name" value="P-loop_NTPase"/>
</dbReference>
<organism evidence="7 8">
    <name type="scientific">Seminavis robusta</name>
    <dbReference type="NCBI Taxonomy" id="568900"/>
    <lineage>
        <taxon>Eukaryota</taxon>
        <taxon>Sar</taxon>
        <taxon>Stramenopiles</taxon>
        <taxon>Ochrophyta</taxon>
        <taxon>Bacillariophyta</taxon>
        <taxon>Bacillariophyceae</taxon>
        <taxon>Bacillariophycidae</taxon>
        <taxon>Naviculales</taxon>
        <taxon>Naviculaceae</taxon>
        <taxon>Seminavis</taxon>
    </lineage>
</organism>
<dbReference type="Pfam" id="PF00271">
    <property type="entry name" value="Helicase_C"/>
    <property type="match status" value="1"/>
</dbReference>
<dbReference type="Proteomes" id="UP001153069">
    <property type="component" value="Unassembled WGS sequence"/>
</dbReference>
<evidence type="ECO:0000256" key="4">
    <source>
        <dbReference type="SAM" id="MobiDB-lite"/>
    </source>
</evidence>
<feature type="region of interest" description="Disordered" evidence="4">
    <location>
        <begin position="1"/>
        <end position="25"/>
    </location>
</feature>
<dbReference type="Gene3D" id="3.40.50.10810">
    <property type="entry name" value="Tandem AAA-ATPase domain"/>
    <property type="match status" value="1"/>
</dbReference>
<dbReference type="GO" id="GO:0005634">
    <property type="term" value="C:nucleus"/>
    <property type="evidence" value="ECO:0007669"/>
    <property type="project" value="TreeGrafter"/>
</dbReference>
<dbReference type="EMBL" id="CAICTM010000513">
    <property type="protein sequence ID" value="CAB9512007.1"/>
    <property type="molecule type" value="Genomic_DNA"/>
</dbReference>
<dbReference type="PROSITE" id="PS51194">
    <property type="entry name" value="HELICASE_CTER"/>
    <property type="match status" value="1"/>
</dbReference>